<accession>A0ABU9DTI4</accession>
<dbReference type="PANTHER" id="PTHR42978:SF2">
    <property type="entry name" value="102 KBASES UNSTABLE REGION: FROM 1 TO 119443"/>
    <property type="match status" value="1"/>
</dbReference>
<dbReference type="InterPro" id="IPR036866">
    <property type="entry name" value="RibonucZ/Hydroxyglut_hydro"/>
</dbReference>
<dbReference type="Proteomes" id="UP001469365">
    <property type="component" value="Unassembled WGS sequence"/>
</dbReference>
<evidence type="ECO:0000256" key="6">
    <source>
        <dbReference type="ARBA" id="ARBA00034221"/>
    </source>
</evidence>
<gene>
    <name evidence="10" type="ORF">WMW72_26090</name>
</gene>
<comment type="similarity">
    <text evidence="2">Belongs to the metallo-beta-lactamase superfamily.</text>
</comment>
<sequence>MKLELLDRLMPALEKRPPRVKLRLFTSGSCRHPEWVTLRGGGLRPVTIPAMWACIEHPSYGWILFDTGYAARFLEATSRLPEKLYRMMTPVQFLSEESAAEQLRRTGIDPAQVGKIVISHFHADHVAGLRDFPNARFIYNPVAYEAVRELTGLSALRRAFLPELLPEDFESRSDTLASAPVITLPPELGFPFPSARDVLGDGSLLAVDLPGHADGQIGLLLATELHTYFLCADAAWSSRAYREARPPHPLAGVIMPSRSDYRESFGRIIQFHRQFPEVRIIPSHCAEASSRWTPGRGTLL</sequence>
<dbReference type="SMART" id="SM00849">
    <property type="entry name" value="Lactamase_B"/>
    <property type="match status" value="1"/>
</dbReference>
<name>A0ABU9DTI4_9BACL</name>
<keyword evidence="3" id="KW-0479">Metal-binding</keyword>
<feature type="domain" description="Metallo-beta-lactamase" evidence="9">
    <location>
        <begin position="49"/>
        <end position="284"/>
    </location>
</feature>
<comment type="cofactor">
    <cofactor evidence="1">
        <name>Zn(2+)</name>
        <dbReference type="ChEBI" id="CHEBI:29105"/>
    </cofactor>
</comment>
<dbReference type="CDD" id="cd07730">
    <property type="entry name" value="metallo-hydrolase-like_MBL-fold"/>
    <property type="match status" value="1"/>
</dbReference>
<evidence type="ECO:0000256" key="5">
    <source>
        <dbReference type="ARBA" id="ARBA00022833"/>
    </source>
</evidence>
<dbReference type="Gene3D" id="3.60.15.10">
    <property type="entry name" value="Ribonuclease Z/Hydroxyacylglutathione hydrolase-like"/>
    <property type="match status" value="1"/>
</dbReference>
<evidence type="ECO:0000313" key="11">
    <source>
        <dbReference type="Proteomes" id="UP001469365"/>
    </source>
</evidence>
<comment type="caution">
    <text evidence="10">The sequence shown here is derived from an EMBL/GenBank/DDBJ whole genome shotgun (WGS) entry which is preliminary data.</text>
</comment>
<evidence type="ECO:0000256" key="1">
    <source>
        <dbReference type="ARBA" id="ARBA00001947"/>
    </source>
</evidence>
<evidence type="ECO:0000256" key="2">
    <source>
        <dbReference type="ARBA" id="ARBA00007749"/>
    </source>
</evidence>
<keyword evidence="5" id="KW-0862">Zinc</keyword>
<organism evidence="10 11">
    <name type="scientific">Paenibacillus filicis</name>
    <dbReference type="NCBI Taxonomy" id="669464"/>
    <lineage>
        <taxon>Bacteria</taxon>
        <taxon>Bacillati</taxon>
        <taxon>Bacillota</taxon>
        <taxon>Bacilli</taxon>
        <taxon>Bacillales</taxon>
        <taxon>Paenibacillaceae</taxon>
        <taxon>Paenibacillus</taxon>
    </lineage>
</organism>
<evidence type="ECO:0000256" key="8">
    <source>
        <dbReference type="ARBA" id="ARBA00048505"/>
    </source>
</evidence>
<evidence type="ECO:0000256" key="4">
    <source>
        <dbReference type="ARBA" id="ARBA00022801"/>
    </source>
</evidence>
<evidence type="ECO:0000256" key="7">
    <source>
        <dbReference type="ARBA" id="ARBA00034301"/>
    </source>
</evidence>
<dbReference type="Pfam" id="PF00753">
    <property type="entry name" value="Lactamase_B"/>
    <property type="match status" value="1"/>
</dbReference>
<keyword evidence="11" id="KW-1185">Reference proteome</keyword>
<reference evidence="10 11" key="1">
    <citation type="submission" date="2024-04" db="EMBL/GenBank/DDBJ databases">
        <title>draft genome sequnece of Paenibacillus filicis.</title>
        <authorList>
            <person name="Kim D.-U."/>
        </authorList>
    </citation>
    <scope>NUCLEOTIDE SEQUENCE [LARGE SCALE GENOMIC DNA]</scope>
    <source>
        <strain evidence="10 11">KACC14197</strain>
    </source>
</reference>
<dbReference type="RefSeq" id="WP_341418516.1">
    <property type="nucleotide sequence ID" value="NZ_JBBPCC010000020.1"/>
</dbReference>
<evidence type="ECO:0000256" key="3">
    <source>
        <dbReference type="ARBA" id="ARBA00022723"/>
    </source>
</evidence>
<comment type="function">
    <text evidence="7">Counteracts the endogenous Pycsar antiviral defense system. Phosphodiesterase that enables metal-dependent hydrolysis of host cyclic nucleotide Pycsar defense signals such as cCMP and cUMP.</text>
</comment>
<comment type="catalytic activity">
    <reaction evidence="6">
        <text>3',5'-cyclic CMP + H2O = CMP + H(+)</text>
        <dbReference type="Rhea" id="RHEA:72675"/>
        <dbReference type="ChEBI" id="CHEBI:15377"/>
        <dbReference type="ChEBI" id="CHEBI:15378"/>
        <dbReference type="ChEBI" id="CHEBI:58003"/>
        <dbReference type="ChEBI" id="CHEBI:60377"/>
    </reaction>
    <physiologicalReaction direction="left-to-right" evidence="6">
        <dbReference type="Rhea" id="RHEA:72676"/>
    </physiologicalReaction>
</comment>
<protein>
    <submittedName>
        <fullName evidence="10">MBL fold metallo-hydrolase</fullName>
    </submittedName>
</protein>
<dbReference type="EMBL" id="JBBPCC010000020">
    <property type="protein sequence ID" value="MEK8131385.1"/>
    <property type="molecule type" value="Genomic_DNA"/>
</dbReference>
<dbReference type="PANTHER" id="PTHR42978">
    <property type="entry name" value="QUORUM-QUENCHING LACTONASE YTNP-RELATED-RELATED"/>
    <property type="match status" value="1"/>
</dbReference>
<evidence type="ECO:0000313" key="10">
    <source>
        <dbReference type="EMBL" id="MEK8131385.1"/>
    </source>
</evidence>
<dbReference type="SUPFAM" id="SSF56281">
    <property type="entry name" value="Metallo-hydrolase/oxidoreductase"/>
    <property type="match status" value="1"/>
</dbReference>
<proteinExistence type="inferred from homology"/>
<comment type="catalytic activity">
    <reaction evidence="8">
        <text>3',5'-cyclic UMP + H2O = UMP + H(+)</text>
        <dbReference type="Rhea" id="RHEA:70575"/>
        <dbReference type="ChEBI" id="CHEBI:15377"/>
        <dbReference type="ChEBI" id="CHEBI:15378"/>
        <dbReference type="ChEBI" id="CHEBI:57865"/>
        <dbReference type="ChEBI" id="CHEBI:184387"/>
    </reaction>
    <physiologicalReaction direction="left-to-right" evidence="8">
        <dbReference type="Rhea" id="RHEA:70576"/>
    </physiologicalReaction>
</comment>
<keyword evidence="4" id="KW-0378">Hydrolase</keyword>
<dbReference type="InterPro" id="IPR001279">
    <property type="entry name" value="Metallo-B-lactamas"/>
</dbReference>
<evidence type="ECO:0000259" key="9">
    <source>
        <dbReference type="SMART" id="SM00849"/>
    </source>
</evidence>
<dbReference type="InterPro" id="IPR051013">
    <property type="entry name" value="MBL_superfamily_lactonases"/>
</dbReference>